<dbReference type="EMBL" id="CAXITT010000431">
    <property type="protein sequence ID" value="CAL1541425.1"/>
    <property type="molecule type" value="Genomic_DNA"/>
</dbReference>
<dbReference type="AlphaFoldDB" id="A0AAV2IA67"/>
<feature type="binding site" evidence="4">
    <location>
        <position position="115"/>
    </location>
    <ligand>
        <name>a divalent metal cation</name>
        <dbReference type="ChEBI" id="CHEBI:60240"/>
        <label>1</label>
    </ligand>
</feature>
<dbReference type="InterPro" id="IPR032466">
    <property type="entry name" value="Metal_Hydrolase"/>
</dbReference>
<keyword evidence="6" id="KW-1185">Reference proteome</keyword>
<feature type="binding site" evidence="4">
    <location>
        <position position="20"/>
    </location>
    <ligand>
        <name>a divalent metal cation</name>
        <dbReference type="ChEBI" id="CHEBI:60240"/>
        <label>1</label>
    </ligand>
</feature>
<evidence type="ECO:0000256" key="2">
    <source>
        <dbReference type="ARBA" id="ARBA00022723"/>
    </source>
</evidence>
<feature type="binding site" evidence="4">
    <location>
        <position position="229"/>
    </location>
    <ligand>
        <name>a divalent metal cation</name>
        <dbReference type="ChEBI" id="CHEBI:60240"/>
        <label>1</label>
    </ligand>
</feature>
<gene>
    <name evidence="5" type="ORF">GSLYS_00015031001</name>
</gene>
<protein>
    <submittedName>
        <fullName evidence="5">Uncharacterized protein</fullName>
    </submittedName>
</protein>
<dbReference type="Proteomes" id="UP001497497">
    <property type="component" value="Unassembled WGS sequence"/>
</dbReference>
<accession>A0AAV2IA67</accession>
<dbReference type="PIRSF" id="PIRSF005902">
    <property type="entry name" value="DNase_TatD"/>
    <property type="match status" value="1"/>
</dbReference>
<dbReference type="PANTHER" id="PTHR46363">
    <property type="entry name" value="DEOXYRIBONUCLEASE TATDN2-RELATED"/>
    <property type="match status" value="1"/>
</dbReference>
<keyword evidence="2 4" id="KW-0479">Metal-binding</keyword>
<organism evidence="5 6">
    <name type="scientific">Lymnaea stagnalis</name>
    <name type="common">Great pond snail</name>
    <name type="synonym">Helix stagnalis</name>
    <dbReference type="NCBI Taxonomy" id="6523"/>
    <lineage>
        <taxon>Eukaryota</taxon>
        <taxon>Metazoa</taxon>
        <taxon>Spiralia</taxon>
        <taxon>Lophotrochozoa</taxon>
        <taxon>Mollusca</taxon>
        <taxon>Gastropoda</taxon>
        <taxon>Heterobranchia</taxon>
        <taxon>Euthyneura</taxon>
        <taxon>Panpulmonata</taxon>
        <taxon>Hygrophila</taxon>
        <taxon>Lymnaeoidea</taxon>
        <taxon>Lymnaeidae</taxon>
        <taxon>Lymnaea</taxon>
    </lineage>
</organism>
<evidence type="ECO:0000313" key="5">
    <source>
        <dbReference type="EMBL" id="CAL1541425.1"/>
    </source>
</evidence>
<dbReference type="PROSITE" id="PS01090">
    <property type="entry name" value="TATD_2"/>
    <property type="match status" value="1"/>
</dbReference>
<evidence type="ECO:0000256" key="4">
    <source>
        <dbReference type="PIRSR" id="PIRSR005902-1"/>
    </source>
</evidence>
<comment type="caution">
    <text evidence="5">The sequence shown here is derived from an EMBL/GenBank/DDBJ whole genome shotgun (WGS) entry which is preliminary data.</text>
</comment>
<feature type="non-terminal residue" evidence="5">
    <location>
        <position position="1"/>
    </location>
</feature>
<dbReference type="InterPro" id="IPR001130">
    <property type="entry name" value="TatD-like"/>
</dbReference>
<dbReference type="GO" id="GO:0046872">
    <property type="term" value="F:metal ion binding"/>
    <property type="evidence" value="ECO:0007669"/>
    <property type="project" value="UniProtKB-KW"/>
</dbReference>
<evidence type="ECO:0000256" key="3">
    <source>
        <dbReference type="ARBA" id="ARBA00022801"/>
    </source>
</evidence>
<proteinExistence type="inferred from homology"/>
<dbReference type="FunFam" id="3.20.20.140:FF:000005">
    <property type="entry name" value="TatD family hydrolase"/>
    <property type="match status" value="1"/>
</dbReference>
<dbReference type="PROSITE" id="PS01137">
    <property type="entry name" value="TATD_1"/>
    <property type="match status" value="1"/>
</dbReference>
<feature type="binding site" evidence="4">
    <location>
        <position position="22"/>
    </location>
    <ligand>
        <name>a divalent metal cation</name>
        <dbReference type="ChEBI" id="CHEBI:60240"/>
        <label>1</label>
    </ligand>
</feature>
<dbReference type="GO" id="GO:0016788">
    <property type="term" value="F:hydrolase activity, acting on ester bonds"/>
    <property type="evidence" value="ECO:0007669"/>
    <property type="project" value="InterPro"/>
</dbReference>
<comment type="similarity">
    <text evidence="1">Belongs to the metallo-dependent hydrolases superfamily. TatD-type hydrolase family.</text>
</comment>
<dbReference type="CDD" id="cd01310">
    <property type="entry name" value="TatD_DNAse"/>
    <property type="match status" value="1"/>
</dbReference>
<dbReference type="Pfam" id="PF01026">
    <property type="entry name" value="TatD_DNase"/>
    <property type="match status" value="1"/>
</dbReference>
<reference evidence="5 6" key="1">
    <citation type="submission" date="2024-04" db="EMBL/GenBank/DDBJ databases">
        <authorList>
            <consortium name="Genoscope - CEA"/>
            <person name="William W."/>
        </authorList>
    </citation>
    <scope>NUCLEOTIDE SEQUENCE [LARGE SCALE GENOMIC DNA]</scope>
</reference>
<feature type="binding site" evidence="4">
    <location>
        <position position="152"/>
    </location>
    <ligand>
        <name>a divalent metal cation</name>
        <dbReference type="ChEBI" id="CHEBI:60240"/>
        <label>2</label>
    </ligand>
</feature>
<dbReference type="SUPFAM" id="SSF51556">
    <property type="entry name" value="Metallo-dependent hydrolases"/>
    <property type="match status" value="1"/>
</dbReference>
<dbReference type="Gene3D" id="3.20.20.140">
    <property type="entry name" value="Metal-dependent hydrolases"/>
    <property type="match status" value="1"/>
</dbReference>
<dbReference type="PROSITE" id="PS01091">
    <property type="entry name" value="TATD_3"/>
    <property type="match status" value="1"/>
</dbReference>
<name>A0AAV2IA67_LYMST</name>
<keyword evidence="3" id="KW-0378">Hydrolase</keyword>
<dbReference type="InterPro" id="IPR018228">
    <property type="entry name" value="DNase_TatD-rel_CS"/>
</dbReference>
<dbReference type="PANTHER" id="PTHR46363:SF1">
    <property type="entry name" value="DEOXYRIBONUCLEASE TATDN2-RELATED"/>
    <property type="match status" value="1"/>
</dbReference>
<evidence type="ECO:0000313" key="6">
    <source>
        <dbReference type="Proteomes" id="UP001497497"/>
    </source>
</evidence>
<feature type="binding site" evidence="4">
    <location>
        <position position="177"/>
    </location>
    <ligand>
        <name>a divalent metal cation</name>
        <dbReference type="ChEBI" id="CHEBI:60240"/>
        <label>2</label>
    </ligand>
</feature>
<sequence>WSRDFIARSRGYKHTFIDSHCHIDFTYKQMNVDMTTTYQSFRKSMADSYPDNYEGCVAVFCNPNTFSAKCETVSGEDGVWLAFGCHPKSATEFKDVHEQGLRKYLSHPKVVALGEIGLDYSGTFHRHADVQKRVFRTQLKIALDMFLPLVIHCRDADDDCLEIMRELVPRDHKIHVHCFTRNEHKARHWLDSFPNLYLGLTPVITYQSAVEPMTVAARIPLDRLLLETDAPYFVPGSIKILSQPGLALITAERIAELRGVSVDVVLKATRQNTRNMYGI</sequence>
<evidence type="ECO:0000256" key="1">
    <source>
        <dbReference type="ARBA" id="ARBA00009275"/>
    </source>
</evidence>